<evidence type="ECO:0000313" key="1">
    <source>
        <dbReference type="Proteomes" id="UP000887576"/>
    </source>
</evidence>
<dbReference type="WBParaSite" id="JU765_v2.g5324.t1">
    <property type="protein sequence ID" value="JU765_v2.g5324.t1"/>
    <property type="gene ID" value="JU765_v2.g5324"/>
</dbReference>
<reference evidence="2" key="1">
    <citation type="submission" date="2022-11" db="UniProtKB">
        <authorList>
            <consortium name="WormBaseParasite"/>
        </authorList>
    </citation>
    <scope>IDENTIFICATION</scope>
</reference>
<evidence type="ECO:0000313" key="2">
    <source>
        <dbReference type="WBParaSite" id="JU765_v2.g5324.t1"/>
    </source>
</evidence>
<accession>A0AC34RB11</accession>
<name>A0AC34RB11_9BILA</name>
<dbReference type="Proteomes" id="UP000887576">
    <property type="component" value="Unplaced"/>
</dbReference>
<organism evidence="1 2">
    <name type="scientific">Panagrolaimus sp. JU765</name>
    <dbReference type="NCBI Taxonomy" id="591449"/>
    <lineage>
        <taxon>Eukaryota</taxon>
        <taxon>Metazoa</taxon>
        <taxon>Ecdysozoa</taxon>
        <taxon>Nematoda</taxon>
        <taxon>Chromadorea</taxon>
        <taxon>Rhabditida</taxon>
        <taxon>Tylenchina</taxon>
        <taxon>Panagrolaimomorpha</taxon>
        <taxon>Panagrolaimoidea</taxon>
        <taxon>Panagrolaimidae</taxon>
        <taxon>Panagrolaimus</taxon>
    </lineage>
</organism>
<proteinExistence type="predicted"/>
<sequence length="536" mass="61186">MFHQIGYFLYYLICFIIILVLILSVTGKSTGIREKCADFLLVLFEWAATQTVDENLESELEGEEDDSETLNEDEAAAIPRKRRRASGDQPLIARQWSNVIENKLSSRGSESSLESENLQEPVQKNSTVKILVNDTLEFVTAGVESIIEDRVTNRFKAAEITSWNFLSRNKDVYVYINWKLTVIWVLGVIFRYCCLFPVRLLLFTVAILTMLITTTIIGYVPNRALRKRLNRSAMLMCFRIFSRAFSSIIRFHDKQNKATGGGICVANHTSPIDVMILSTDNVYSMIGQRQGGFLGFLQTSLSRSEHHLWFERSETKDRQQVAKSLQEHVDDPTKLPILIFPEGTCINNTSVMLFKKGSFEIASTIYPIAMRYDNRLGDAFWNSHETGYFAYLMSMMTSWALICDVWYLPPVTRGEDETAIDFAKRVQKMIAKKGGLIDLEWDGNLKRSFVPQRLKEEQKEAFYNYLTRTTSICSCKPPNEEKLKKLIEGGLPEVFDETDNEHDQNAEKDGCHDSGHSSPEEGSQVQSAKKRVARKV</sequence>
<protein>
    <submittedName>
        <fullName evidence="2">Phospholipid/glycerol acyltransferase domain-containing protein</fullName>
    </submittedName>
</protein>